<keyword evidence="6" id="KW-1185">Reference proteome</keyword>
<keyword evidence="2" id="KW-0964">Secreted</keyword>
<gene>
    <name evidence="5" type="ORF">Q8A67_005617</name>
</gene>
<comment type="caution">
    <text evidence="5">The sequence shown here is derived from an EMBL/GenBank/DDBJ whole genome shotgun (WGS) entry which is preliminary data.</text>
</comment>
<reference evidence="5" key="1">
    <citation type="submission" date="2023-08" db="EMBL/GenBank/DDBJ databases">
        <title>Chromosome-level Genome Assembly of mud carp (Cirrhinus molitorella).</title>
        <authorList>
            <person name="Liu H."/>
        </authorList>
    </citation>
    <scope>NUCLEOTIDE SEQUENCE</scope>
    <source>
        <strain evidence="5">Prfri</strain>
        <tissue evidence="5">Muscle</tissue>
    </source>
</reference>
<protein>
    <submittedName>
        <fullName evidence="5">Uncharacterized protein</fullName>
    </submittedName>
</protein>
<evidence type="ECO:0000313" key="6">
    <source>
        <dbReference type="Proteomes" id="UP001187343"/>
    </source>
</evidence>
<dbReference type="PANTHER" id="PTHR11967:SF2">
    <property type="entry name" value="ALPHA-1-ACID GLYCOPROTEIN 1"/>
    <property type="match status" value="1"/>
</dbReference>
<organism evidence="5 6">
    <name type="scientific">Cirrhinus molitorella</name>
    <name type="common">mud carp</name>
    <dbReference type="NCBI Taxonomy" id="172907"/>
    <lineage>
        <taxon>Eukaryota</taxon>
        <taxon>Metazoa</taxon>
        <taxon>Chordata</taxon>
        <taxon>Craniata</taxon>
        <taxon>Vertebrata</taxon>
        <taxon>Euteleostomi</taxon>
        <taxon>Actinopterygii</taxon>
        <taxon>Neopterygii</taxon>
        <taxon>Teleostei</taxon>
        <taxon>Ostariophysi</taxon>
        <taxon>Cypriniformes</taxon>
        <taxon>Cyprinidae</taxon>
        <taxon>Labeoninae</taxon>
        <taxon>Labeonini</taxon>
        <taxon>Cirrhinus</taxon>
    </lineage>
</organism>
<evidence type="ECO:0000256" key="3">
    <source>
        <dbReference type="ARBA" id="ARBA00022729"/>
    </source>
</evidence>
<dbReference type="AlphaFoldDB" id="A0AA88Q3P4"/>
<accession>A0AA88Q3P4</accession>
<dbReference type="SUPFAM" id="SSF50814">
    <property type="entry name" value="Lipocalins"/>
    <property type="match status" value="1"/>
</dbReference>
<proteinExistence type="predicted"/>
<dbReference type="Gene3D" id="2.40.128.20">
    <property type="match status" value="1"/>
</dbReference>
<evidence type="ECO:0000256" key="2">
    <source>
        <dbReference type="ARBA" id="ARBA00022525"/>
    </source>
</evidence>
<keyword evidence="3" id="KW-0732">Signal</keyword>
<name>A0AA88Q3P4_9TELE</name>
<dbReference type="Proteomes" id="UP001187343">
    <property type="component" value="Unassembled WGS sequence"/>
</dbReference>
<dbReference type="InterPro" id="IPR012674">
    <property type="entry name" value="Calycin"/>
</dbReference>
<comment type="subcellular location">
    <subcellularLocation>
        <location evidence="1">Secreted</location>
    </subcellularLocation>
</comment>
<evidence type="ECO:0000256" key="4">
    <source>
        <dbReference type="ARBA" id="ARBA00023180"/>
    </source>
</evidence>
<evidence type="ECO:0000313" key="5">
    <source>
        <dbReference type="EMBL" id="KAK2906632.1"/>
    </source>
</evidence>
<dbReference type="GO" id="GO:0005576">
    <property type="term" value="C:extracellular region"/>
    <property type="evidence" value="ECO:0007669"/>
    <property type="project" value="UniProtKB-SubCell"/>
</dbReference>
<dbReference type="EMBL" id="JAUYZG010000005">
    <property type="protein sequence ID" value="KAK2906632.1"/>
    <property type="molecule type" value="Genomic_DNA"/>
</dbReference>
<dbReference type="PANTHER" id="PTHR11967">
    <property type="entry name" value="ALPHA-1-ACID GLYCOPROTEIN"/>
    <property type="match status" value="1"/>
</dbReference>
<evidence type="ECO:0000256" key="1">
    <source>
        <dbReference type="ARBA" id="ARBA00004613"/>
    </source>
</evidence>
<sequence length="142" mass="15947">MRSLNSSWMAFGPSTLPNTIIFSHGNMLEGNCGVHYVNATVKDNTFHTDANGIVSVGNFLPSCPDCLTVNFISHYNNETIKTLYFTKRDNNRTESDVDMYLKQAECLGFQRESHYSYNGVTEICREVTDSSSEQKPSLDKSV</sequence>
<keyword evidence="4" id="KW-0325">Glycoprotein</keyword>